<dbReference type="HAMAP" id="MF_01845">
    <property type="entry name" value="UPF0597"/>
    <property type="match status" value="1"/>
</dbReference>
<accession>A0A9C7GBS1</accession>
<dbReference type="Proteomes" id="UP000789845">
    <property type="component" value="Unassembled WGS sequence"/>
</dbReference>
<comment type="similarity">
    <text evidence="1">Belongs to the UPF0597 family.</text>
</comment>
<dbReference type="AlphaFoldDB" id="A0A9C7GBS1"/>
<dbReference type="GO" id="GO:0080146">
    <property type="term" value="F:L-cysteine desulfhydrase activity"/>
    <property type="evidence" value="ECO:0007669"/>
    <property type="project" value="TreeGrafter"/>
</dbReference>
<dbReference type="PANTHER" id="PTHR30501">
    <property type="entry name" value="UPF0597 PROTEIN YHAM"/>
    <property type="match status" value="1"/>
</dbReference>
<organism evidence="3 4">
    <name type="scientific">Pseudoneobacillus rhizosphaerae</name>
    <dbReference type="NCBI Taxonomy" id="2880968"/>
    <lineage>
        <taxon>Bacteria</taxon>
        <taxon>Bacillati</taxon>
        <taxon>Bacillota</taxon>
        <taxon>Bacilli</taxon>
        <taxon>Bacillales</taxon>
        <taxon>Bacillaceae</taxon>
        <taxon>Pseudoneobacillus</taxon>
    </lineage>
</organism>
<dbReference type="GO" id="GO:0019450">
    <property type="term" value="P:L-cysteine catabolic process to pyruvate"/>
    <property type="evidence" value="ECO:0007669"/>
    <property type="project" value="TreeGrafter"/>
</dbReference>
<protein>
    <recommendedName>
        <fullName evidence="1">UPF0597 protein NEOCIP111885_03317</fullName>
    </recommendedName>
</protein>
<name>A0A9C7GBS1_9BACI</name>
<evidence type="ECO:0000256" key="1">
    <source>
        <dbReference type="HAMAP-Rule" id="MF_01845"/>
    </source>
</evidence>
<evidence type="ECO:0000313" key="3">
    <source>
        <dbReference type="EMBL" id="CAG9609574.1"/>
    </source>
</evidence>
<gene>
    <name evidence="3" type="ORF">NEOCIP111885_03317</name>
</gene>
<keyword evidence="4" id="KW-1185">Reference proteome</keyword>
<reference evidence="3" key="1">
    <citation type="submission" date="2021-10" db="EMBL/GenBank/DDBJ databases">
        <authorList>
            <person name="Criscuolo A."/>
        </authorList>
    </citation>
    <scope>NUCLEOTIDE SEQUENCE</scope>
    <source>
        <strain evidence="3">CIP111885</strain>
    </source>
</reference>
<sequence length="426" mass="44856">MDHQKIINILEQELVIALGCTEPVAIALATATAKKYIHSPVTGIQVKVSGNILKNAKAVGIPGMKSTGIDFAAAIGFIAGNPDKKLEVLENITISEEELALQLLQKGLITVSIADSPKKLYIEIIATSDHERVKVVIADNHTNITLIESNGKDVFKGGCEHIGILSDPDLLTGLTIAEIFEFIKTVNLEELHLVKQSIELNKAIGLEGLTNSYGLEVGKTIKENIAKGYLSDDLATSAMSLAAAGSDARMAGSILPVMANTGSGNQGIAVTLPVVAVAEKLKADQETMIRAVALSHLLTIHIKSKFGRLSALCGVTAAGMGASGGIAFLLGGELFEIEAAVQNTIGNVTGMICDGAKAGCAMKVSTCSNVAVQSALLAMNQKKIQSTDGFIHNNVEKSIESFCKLGNQGTLQTDQLILELMLEEKE</sequence>
<comment type="caution">
    <text evidence="3">The sequence shown here is derived from an EMBL/GenBank/DDBJ whole genome shotgun (WGS) entry which is preliminary data.</text>
</comment>
<dbReference type="PANTHER" id="PTHR30501:SF2">
    <property type="entry name" value="UPF0597 PROTEIN YHAM"/>
    <property type="match status" value="1"/>
</dbReference>
<dbReference type="InterPro" id="IPR005130">
    <property type="entry name" value="Ser_deHydtase-like_asu"/>
</dbReference>
<evidence type="ECO:0000313" key="4">
    <source>
        <dbReference type="Proteomes" id="UP000789845"/>
    </source>
</evidence>
<dbReference type="InterPro" id="IPR021144">
    <property type="entry name" value="UPF0597"/>
</dbReference>
<dbReference type="PIRSF" id="PIRSF006054">
    <property type="entry name" value="UCP006054"/>
    <property type="match status" value="1"/>
</dbReference>
<dbReference type="Pfam" id="PF03313">
    <property type="entry name" value="SDH_alpha"/>
    <property type="match status" value="1"/>
</dbReference>
<dbReference type="EMBL" id="CAKJTG010000021">
    <property type="protein sequence ID" value="CAG9609574.1"/>
    <property type="molecule type" value="Genomic_DNA"/>
</dbReference>
<proteinExistence type="inferred from homology"/>
<dbReference type="RefSeq" id="WP_230497809.1">
    <property type="nucleotide sequence ID" value="NZ_CAKJTG010000021.1"/>
</dbReference>
<feature type="domain" description="Serine dehydratase-like alpha subunit" evidence="2">
    <location>
        <begin position="84"/>
        <end position="418"/>
    </location>
</feature>
<evidence type="ECO:0000259" key="2">
    <source>
        <dbReference type="Pfam" id="PF03313"/>
    </source>
</evidence>